<sequence>MNQTSKKYATGQSPRERIINAARALFGAKGFHATTTAELAADASVSMGQIYRHFTAKDEIVLAIVEENAQHRVAEMHAIFDAVERGEQTMFDAIKAITEIALHNEGGGLLFEILAEAWRNPSVAERLDTLTAFYRTGVRRLAELARPDLPASELDGYADIMMACFIGLGHRPAIEPCADIEKASRTTATLMMRSLGLTESPPNTRR</sequence>
<dbReference type="PRINTS" id="PR00455">
    <property type="entry name" value="HTHTETR"/>
</dbReference>
<dbReference type="GO" id="GO:0003700">
    <property type="term" value="F:DNA-binding transcription factor activity"/>
    <property type="evidence" value="ECO:0007669"/>
    <property type="project" value="TreeGrafter"/>
</dbReference>
<dbReference type="AlphaFoldDB" id="T0HFB3"/>
<dbReference type="EMBL" id="ATDP01000109">
    <property type="protein sequence ID" value="EQB10778.1"/>
    <property type="molecule type" value="Genomic_DNA"/>
</dbReference>
<dbReference type="PROSITE" id="PS01081">
    <property type="entry name" value="HTH_TETR_1"/>
    <property type="match status" value="1"/>
</dbReference>
<dbReference type="GO" id="GO:0000976">
    <property type="term" value="F:transcription cis-regulatory region binding"/>
    <property type="evidence" value="ECO:0007669"/>
    <property type="project" value="TreeGrafter"/>
</dbReference>
<dbReference type="InterPro" id="IPR009057">
    <property type="entry name" value="Homeodomain-like_sf"/>
</dbReference>
<dbReference type="SUPFAM" id="SSF46689">
    <property type="entry name" value="Homeodomain-like"/>
    <property type="match status" value="1"/>
</dbReference>
<evidence type="ECO:0000256" key="3">
    <source>
        <dbReference type="ARBA" id="ARBA00023163"/>
    </source>
</evidence>
<dbReference type="RefSeq" id="WP_021228521.1">
    <property type="nucleotide sequence ID" value="NZ_ATDP01000109.1"/>
</dbReference>
<evidence type="ECO:0000256" key="4">
    <source>
        <dbReference type="PROSITE-ProRule" id="PRU00335"/>
    </source>
</evidence>
<dbReference type="InterPro" id="IPR023772">
    <property type="entry name" value="DNA-bd_HTH_TetR-type_CS"/>
</dbReference>
<keyword evidence="7" id="KW-1185">Reference proteome</keyword>
<feature type="DNA-binding region" description="H-T-H motif" evidence="4">
    <location>
        <begin position="35"/>
        <end position="54"/>
    </location>
</feature>
<dbReference type="InterPro" id="IPR050109">
    <property type="entry name" value="HTH-type_TetR-like_transc_reg"/>
</dbReference>
<dbReference type="Proteomes" id="UP000015531">
    <property type="component" value="Unassembled WGS sequence"/>
</dbReference>
<dbReference type="InterPro" id="IPR036271">
    <property type="entry name" value="Tet_transcr_reg_TetR-rel_C_sf"/>
</dbReference>
<evidence type="ECO:0000313" key="6">
    <source>
        <dbReference type="EMBL" id="EQB10778.1"/>
    </source>
</evidence>
<evidence type="ECO:0000259" key="5">
    <source>
        <dbReference type="PROSITE" id="PS50977"/>
    </source>
</evidence>
<dbReference type="PROSITE" id="PS50977">
    <property type="entry name" value="HTH_TETR_2"/>
    <property type="match status" value="1"/>
</dbReference>
<reference evidence="6 7" key="1">
    <citation type="journal article" date="2013" name="Genome Announc.">
        <title>Draft Genome Sequence of Sphingobium lactosutens Strain DS20T, Isolated from a Hexachlorocyclohexane Dumpsite.</title>
        <authorList>
            <person name="Kumar R."/>
            <person name="Dwivedi V."/>
            <person name="Negi V."/>
            <person name="Khurana J.P."/>
            <person name="Lal R."/>
        </authorList>
    </citation>
    <scope>NUCLEOTIDE SEQUENCE [LARGE SCALE GENOMIC DNA]</scope>
    <source>
        <strain evidence="6 7">DS20</strain>
    </source>
</reference>
<gene>
    <name evidence="6" type="ORF">RLDS_25420</name>
</gene>
<dbReference type="PATRIC" id="fig|1331060.3.peg.4941"/>
<dbReference type="SUPFAM" id="SSF48498">
    <property type="entry name" value="Tetracyclin repressor-like, C-terminal domain"/>
    <property type="match status" value="1"/>
</dbReference>
<organism evidence="6 7">
    <name type="scientific">Sphingobium lactosutens DS20</name>
    <dbReference type="NCBI Taxonomy" id="1331060"/>
    <lineage>
        <taxon>Bacteria</taxon>
        <taxon>Pseudomonadati</taxon>
        <taxon>Pseudomonadota</taxon>
        <taxon>Alphaproteobacteria</taxon>
        <taxon>Sphingomonadales</taxon>
        <taxon>Sphingomonadaceae</taxon>
        <taxon>Sphingobium</taxon>
    </lineage>
</organism>
<dbReference type="PANTHER" id="PTHR30055">
    <property type="entry name" value="HTH-TYPE TRANSCRIPTIONAL REGULATOR RUTR"/>
    <property type="match status" value="1"/>
</dbReference>
<dbReference type="Gene3D" id="1.10.357.10">
    <property type="entry name" value="Tetracycline Repressor, domain 2"/>
    <property type="match status" value="1"/>
</dbReference>
<name>T0HFB3_9SPHN</name>
<keyword evidence="1" id="KW-0805">Transcription regulation</keyword>
<dbReference type="PANTHER" id="PTHR30055:SF234">
    <property type="entry name" value="HTH-TYPE TRANSCRIPTIONAL REGULATOR BETI"/>
    <property type="match status" value="1"/>
</dbReference>
<comment type="caution">
    <text evidence="6">The sequence shown here is derived from an EMBL/GenBank/DDBJ whole genome shotgun (WGS) entry which is preliminary data.</text>
</comment>
<dbReference type="Pfam" id="PF00440">
    <property type="entry name" value="TetR_N"/>
    <property type="match status" value="1"/>
</dbReference>
<dbReference type="OrthoDB" id="9808189at2"/>
<keyword evidence="3" id="KW-0804">Transcription</keyword>
<dbReference type="eggNOG" id="COG1309">
    <property type="taxonomic scope" value="Bacteria"/>
</dbReference>
<feature type="domain" description="HTH tetR-type" evidence="5">
    <location>
        <begin position="12"/>
        <end position="72"/>
    </location>
</feature>
<evidence type="ECO:0000256" key="1">
    <source>
        <dbReference type="ARBA" id="ARBA00023015"/>
    </source>
</evidence>
<protein>
    <recommendedName>
        <fullName evidence="5">HTH tetR-type domain-containing protein</fullName>
    </recommendedName>
</protein>
<evidence type="ECO:0000313" key="7">
    <source>
        <dbReference type="Proteomes" id="UP000015531"/>
    </source>
</evidence>
<accession>T0HFB3</accession>
<dbReference type="InterPro" id="IPR001647">
    <property type="entry name" value="HTH_TetR"/>
</dbReference>
<evidence type="ECO:0000256" key="2">
    <source>
        <dbReference type="ARBA" id="ARBA00023125"/>
    </source>
</evidence>
<proteinExistence type="predicted"/>
<keyword evidence="2 4" id="KW-0238">DNA-binding</keyword>